<dbReference type="EMBL" id="CP002028">
    <property type="protein sequence ID" value="ADG82027.1"/>
    <property type="molecule type" value="Genomic_DNA"/>
</dbReference>
<reference evidence="6 7" key="1">
    <citation type="submission" date="2010-05" db="EMBL/GenBank/DDBJ databases">
        <title>Complete sequence of Thermincola sp. JR.</title>
        <authorList>
            <consortium name="US DOE Joint Genome Institute"/>
            <person name="Lucas S."/>
            <person name="Copeland A."/>
            <person name="Lapidus A."/>
            <person name="Cheng J.-F."/>
            <person name="Bruce D."/>
            <person name="Goodwin L."/>
            <person name="Pitluck S."/>
            <person name="Chertkov O."/>
            <person name="Detter J.C."/>
            <person name="Han C."/>
            <person name="Tapia R."/>
            <person name="Land M."/>
            <person name="Hauser L."/>
            <person name="Kyrpides N."/>
            <person name="Mikhailova N."/>
            <person name="Hazen T.C."/>
            <person name="Woyke T."/>
        </authorList>
    </citation>
    <scope>NUCLEOTIDE SEQUENCE [LARGE SCALE GENOMIC DNA]</scope>
    <source>
        <strain evidence="6 7">JR</strain>
    </source>
</reference>
<keyword evidence="1" id="KW-0479">Metal-binding</keyword>
<evidence type="ECO:0000313" key="7">
    <source>
        <dbReference type="Proteomes" id="UP000002377"/>
    </source>
</evidence>
<organism evidence="6 7">
    <name type="scientific">Thermincola potens (strain JR)</name>
    <dbReference type="NCBI Taxonomy" id="635013"/>
    <lineage>
        <taxon>Bacteria</taxon>
        <taxon>Bacillati</taxon>
        <taxon>Bacillota</taxon>
        <taxon>Clostridia</taxon>
        <taxon>Eubacteriales</taxon>
        <taxon>Thermincolaceae</taxon>
        <taxon>Thermincola</taxon>
    </lineage>
</organism>
<feature type="domain" description="F420-non-reducing hydrogenase iron-sulfur subunit D" evidence="5">
    <location>
        <begin position="12"/>
        <end position="133"/>
    </location>
</feature>
<dbReference type="AlphaFoldDB" id="D5XEF6"/>
<dbReference type="eggNOG" id="COG1908">
    <property type="taxonomic scope" value="Bacteria"/>
</dbReference>
<evidence type="ECO:0000256" key="4">
    <source>
        <dbReference type="ARBA" id="ARBA00023014"/>
    </source>
</evidence>
<name>D5XEF6_THEPJ</name>
<proteinExistence type="predicted"/>
<protein>
    <submittedName>
        <fullName evidence="6">Methyl-viologen-reducing hydrogenase delta subunit</fullName>
    </submittedName>
</protein>
<dbReference type="RefSeq" id="WP_013120046.1">
    <property type="nucleotide sequence ID" value="NC_014152.1"/>
</dbReference>
<evidence type="ECO:0000313" key="6">
    <source>
        <dbReference type="EMBL" id="ADG82027.1"/>
    </source>
</evidence>
<keyword evidence="4" id="KW-0411">Iron-sulfur</keyword>
<gene>
    <name evidence="6" type="ordered locus">TherJR_1163</name>
</gene>
<evidence type="ECO:0000256" key="1">
    <source>
        <dbReference type="ARBA" id="ARBA00022723"/>
    </source>
</evidence>
<dbReference type="Proteomes" id="UP000002377">
    <property type="component" value="Chromosome"/>
</dbReference>
<keyword evidence="3" id="KW-0408">Iron</keyword>
<dbReference type="HOGENOM" id="CLU_095272_2_0_9"/>
<keyword evidence="2" id="KW-0560">Oxidoreductase</keyword>
<dbReference type="GO" id="GO:0046872">
    <property type="term" value="F:metal ion binding"/>
    <property type="evidence" value="ECO:0007669"/>
    <property type="project" value="UniProtKB-KW"/>
</dbReference>
<dbReference type="Pfam" id="PF02662">
    <property type="entry name" value="FlpD"/>
    <property type="match status" value="1"/>
</dbReference>
<dbReference type="GO" id="GO:0016491">
    <property type="term" value="F:oxidoreductase activity"/>
    <property type="evidence" value="ECO:0007669"/>
    <property type="project" value="UniProtKB-KW"/>
</dbReference>
<evidence type="ECO:0000256" key="2">
    <source>
        <dbReference type="ARBA" id="ARBA00023002"/>
    </source>
</evidence>
<evidence type="ECO:0000259" key="5">
    <source>
        <dbReference type="Pfam" id="PF02662"/>
    </source>
</evidence>
<dbReference type="KEGG" id="tjr:TherJR_1163"/>
<accession>D5XEF6</accession>
<dbReference type="GO" id="GO:0051536">
    <property type="term" value="F:iron-sulfur cluster binding"/>
    <property type="evidence" value="ECO:0007669"/>
    <property type="project" value="UniProtKB-KW"/>
</dbReference>
<dbReference type="OrthoDB" id="9785566at2"/>
<evidence type="ECO:0000256" key="3">
    <source>
        <dbReference type="ARBA" id="ARBA00023004"/>
    </source>
</evidence>
<keyword evidence="7" id="KW-1185">Reference proteome</keyword>
<dbReference type="STRING" id="635013.TherJR_1163"/>
<dbReference type="InterPro" id="IPR003813">
    <property type="entry name" value="MvhD/FlpD"/>
</dbReference>
<sequence length="141" mass="15766">MNNQNSFEPKLVVFCCENSGLLAAEQAGKMQLCYPDRVDLIKLPCAGKIDVIYFLKALEKGADGAILLACHQENCRFLKGNSRAGQRVVQVKKMLKEIGIEEERVGIYYIAGNMGHEFVEIVRGMYDKLREMGPNPGKVIK</sequence>